<keyword evidence="10" id="KW-0325">Glycoprotein</keyword>
<dbReference type="EC" id="2.4.1.-" evidence="11"/>
<keyword evidence="8 11" id="KW-0333">Golgi apparatus</keyword>
<dbReference type="FunFam" id="3.90.550.50:FF:000001">
    <property type="entry name" value="Hexosyltransferase"/>
    <property type="match status" value="1"/>
</dbReference>
<evidence type="ECO:0000313" key="12">
    <source>
        <dbReference type="EMBL" id="KAH9373533.1"/>
    </source>
</evidence>
<evidence type="ECO:0000256" key="4">
    <source>
        <dbReference type="ARBA" id="ARBA00022679"/>
    </source>
</evidence>
<keyword evidence="3 11" id="KW-0328">Glycosyltransferase</keyword>
<keyword evidence="5 11" id="KW-0812">Transmembrane</keyword>
<dbReference type="PANTHER" id="PTHR11214">
    <property type="entry name" value="BETA-1,3-N-ACETYLGLUCOSAMINYLTRANSFERASE"/>
    <property type="match status" value="1"/>
</dbReference>
<dbReference type="EMBL" id="JABSTR010000006">
    <property type="protein sequence ID" value="KAH9373533.1"/>
    <property type="molecule type" value="Genomic_DNA"/>
</dbReference>
<dbReference type="Proteomes" id="UP000821853">
    <property type="component" value="Chromosome 4"/>
</dbReference>
<dbReference type="PANTHER" id="PTHR11214:SF314">
    <property type="entry name" value="HEXOSYLTRANSFERASE"/>
    <property type="match status" value="1"/>
</dbReference>
<evidence type="ECO:0000256" key="7">
    <source>
        <dbReference type="ARBA" id="ARBA00022989"/>
    </source>
</evidence>
<reference evidence="12 13" key="1">
    <citation type="journal article" date="2020" name="Cell">
        <title>Large-Scale Comparative Analyses of Tick Genomes Elucidate Their Genetic Diversity and Vector Capacities.</title>
        <authorList>
            <consortium name="Tick Genome and Microbiome Consortium (TIGMIC)"/>
            <person name="Jia N."/>
            <person name="Wang J."/>
            <person name="Shi W."/>
            <person name="Du L."/>
            <person name="Sun Y."/>
            <person name="Zhan W."/>
            <person name="Jiang J.F."/>
            <person name="Wang Q."/>
            <person name="Zhang B."/>
            <person name="Ji P."/>
            <person name="Bell-Sakyi L."/>
            <person name="Cui X.M."/>
            <person name="Yuan T.T."/>
            <person name="Jiang B.G."/>
            <person name="Yang W.F."/>
            <person name="Lam T.T."/>
            <person name="Chang Q.C."/>
            <person name="Ding S.J."/>
            <person name="Wang X.J."/>
            <person name="Zhu J.G."/>
            <person name="Ruan X.D."/>
            <person name="Zhao L."/>
            <person name="Wei J.T."/>
            <person name="Ye R.Z."/>
            <person name="Que T.C."/>
            <person name="Du C.H."/>
            <person name="Zhou Y.H."/>
            <person name="Cheng J.X."/>
            <person name="Dai P.F."/>
            <person name="Guo W.B."/>
            <person name="Han X.H."/>
            <person name="Huang E.J."/>
            <person name="Li L.F."/>
            <person name="Wei W."/>
            <person name="Gao Y.C."/>
            <person name="Liu J.Z."/>
            <person name="Shao H.Z."/>
            <person name="Wang X."/>
            <person name="Wang C.C."/>
            <person name="Yang T.C."/>
            <person name="Huo Q.B."/>
            <person name="Li W."/>
            <person name="Chen H.Y."/>
            <person name="Chen S.E."/>
            <person name="Zhou L.G."/>
            <person name="Ni X.B."/>
            <person name="Tian J.H."/>
            <person name="Sheng Y."/>
            <person name="Liu T."/>
            <person name="Pan Y.S."/>
            <person name="Xia L.Y."/>
            <person name="Li J."/>
            <person name="Zhao F."/>
            <person name="Cao W.C."/>
        </authorList>
    </citation>
    <scope>NUCLEOTIDE SEQUENCE [LARGE SCALE GENOMIC DNA]</scope>
    <source>
        <strain evidence="12">HaeL-2018</strain>
    </source>
</reference>
<dbReference type="InterPro" id="IPR002659">
    <property type="entry name" value="Glyco_trans_31"/>
</dbReference>
<evidence type="ECO:0000256" key="9">
    <source>
        <dbReference type="ARBA" id="ARBA00023136"/>
    </source>
</evidence>
<organism evidence="12 13">
    <name type="scientific">Haemaphysalis longicornis</name>
    <name type="common">Bush tick</name>
    <dbReference type="NCBI Taxonomy" id="44386"/>
    <lineage>
        <taxon>Eukaryota</taxon>
        <taxon>Metazoa</taxon>
        <taxon>Ecdysozoa</taxon>
        <taxon>Arthropoda</taxon>
        <taxon>Chelicerata</taxon>
        <taxon>Arachnida</taxon>
        <taxon>Acari</taxon>
        <taxon>Parasitiformes</taxon>
        <taxon>Ixodida</taxon>
        <taxon>Ixodoidea</taxon>
        <taxon>Ixodidae</taxon>
        <taxon>Haemaphysalinae</taxon>
        <taxon>Haemaphysalis</taxon>
    </lineage>
</organism>
<dbReference type="OMA" id="ESQTHND"/>
<name>A0A9J6GDF1_HAELO</name>
<evidence type="ECO:0000256" key="5">
    <source>
        <dbReference type="ARBA" id="ARBA00022692"/>
    </source>
</evidence>
<dbReference type="AlphaFoldDB" id="A0A9J6GDF1"/>
<accession>A0A9J6GDF1</accession>
<dbReference type="Gene3D" id="3.90.550.50">
    <property type="match status" value="1"/>
</dbReference>
<evidence type="ECO:0000313" key="13">
    <source>
        <dbReference type="Proteomes" id="UP000821853"/>
    </source>
</evidence>
<proteinExistence type="inferred from homology"/>
<evidence type="ECO:0000256" key="3">
    <source>
        <dbReference type="ARBA" id="ARBA00022676"/>
    </source>
</evidence>
<protein>
    <recommendedName>
        <fullName evidence="11">Hexosyltransferase</fullName>
        <ecNumber evidence="11">2.4.1.-</ecNumber>
    </recommendedName>
</protein>
<dbReference type="GO" id="GO:0000139">
    <property type="term" value="C:Golgi membrane"/>
    <property type="evidence" value="ECO:0007669"/>
    <property type="project" value="UniProtKB-SubCell"/>
</dbReference>
<keyword evidence="4" id="KW-0808">Transferase</keyword>
<comment type="similarity">
    <text evidence="2 11">Belongs to the glycosyltransferase 31 family.</text>
</comment>
<keyword evidence="7 11" id="KW-1133">Transmembrane helix</keyword>
<evidence type="ECO:0000256" key="8">
    <source>
        <dbReference type="ARBA" id="ARBA00023034"/>
    </source>
</evidence>
<keyword evidence="6 11" id="KW-0735">Signal-anchor</keyword>
<dbReference type="GO" id="GO:0006493">
    <property type="term" value="P:protein O-linked glycosylation"/>
    <property type="evidence" value="ECO:0007669"/>
    <property type="project" value="TreeGrafter"/>
</dbReference>
<comment type="subcellular location">
    <subcellularLocation>
        <location evidence="1 11">Golgi apparatus membrane</location>
        <topology evidence="1 11">Single-pass type II membrane protein</topology>
    </subcellularLocation>
</comment>
<feature type="transmembrane region" description="Helical" evidence="11">
    <location>
        <begin position="12"/>
        <end position="31"/>
    </location>
</feature>
<dbReference type="OrthoDB" id="7993964at2759"/>
<evidence type="ECO:0000256" key="6">
    <source>
        <dbReference type="ARBA" id="ARBA00022968"/>
    </source>
</evidence>
<comment type="caution">
    <text evidence="12">The sequence shown here is derived from an EMBL/GenBank/DDBJ whole genome shotgun (WGS) entry which is preliminary data.</text>
</comment>
<sequence>MFTLLRRHLRLVGLVGIIVSLLNCAFVVFYVNRPQPPTSWHQKQRHIREFMPRKGAEFLASPRGPCPSFLAVLVTSRAEHVFKRKAARDSWAQDADGNETRVYFVLGKQPDNTSLQDIVRSEIATYGDIIQADFVDTRRNGTLKTVFLLQWVVTTCPRVHFVMKATDYAFVNVPNLHRYLQMREDEERGPFVAGSVVMKRPVQGDPLAPGDLPPVIYQKPTFPPFLEGFAYVMPGEAVEVILNKALDTPFLYLEDVFVTGVVAGEGLQVPLVNSECFQSCATPTPPCAHHWFLAVCSNDTTQWGTLRVESRRICTEHDVNLHC</sequence>
<dbReference type="Pfam" id="PF01762">
    <property type="entry name" value="Galactosyl_T"/>
    <property type="match status" value="1"/>
</dbReference>
<evidence type="ECO:0000256" key="2">
    <source>
        <dbReference type="ARBA" id="ARBA00008661"/>
    </source>
</evidence>
<dbReference type="VEuPathDB" id="VectorBase:HLOH_062326"/>
<evidence type="ECO:0000256" key="10">
    <source>
        <dbReference type="ARBA" id="ARBA00023180"/>
    </source>
</evidence>
<keyword evidence="13" id="KW-1185">Reference proteome</keyword>
<dbReference type="GO" id="GO:0016758">
    <property type="term" value="F:hexosyltransferase activity"/>
    <property type="evidence" value="ECO:0007669"/>
    <property type="project" value="InterPro"/>
</dbReference>
<gene>
    <name evidence="12" type="ORF">HPB48_003485</name>
</gene>
<evidence type="ECO:0000256" key="1">
    <source>
        <dbReference type="ARBA" id="ARBA00004323"/>
    </source>
</evidence>
<evidence type="ECO:0000256" key="11">
    <source>
        <dbReference type="RuleBase" id="RU363063"/>
    </source>
</evidence>
<keyword evidence="9 11" id="KW-0472">Membrane</keyword>